<dbReference type="RefSeq" id="WP_168539380.1">
    <property type="nucleotide sequence ID" value="NZ_JAAWWP010000007.1"/>
</dbReference>
<gene>
    <name evidence="1" type="ORF">HFV08_14085</name>
</gene>
<proteinExistence type="predicted"/>
<organism evidence="1 2">
    <name type="scientific">Streptomyces physcomitrii</name>
    <dbReference type="NCBI Taxonomy" id="2724184"/>
    <lineage>
        <taxon>Bacteria</taxon>
        <taxon>Bacillati</taxon>
        <taxon>Actinomycetota</taxon>
        <taxon>Actinomycetes</taxon>
        <taxon>Kitasatosporales</taxon>
        <taxon>Streptomycetaceae</taxon>
        <taxon>Streptomyces</taxon>
    </lineage>
</organism>
<sequence length="160" mass="17480">MASQIITLVGVLLGAVTSFFATSWAERAKFRQTLATRWDERKFNTYIEYISCVKEATRAAKRAIRAHEQGGDATEPLSEMEAAEDRRSVLFEGLVLLGDDAASRAAVSVNERLWDLLNCAREPDGVSVNDRDGLGPSIIDALNSLHKAARTDLAIGDPES</sequence>
<comment type="caution">
    <text evidence="1">The sequence shown here is derived from an EMBL/GenBank/DDBJ whole genome shotgun (WGS) entry which is preliminary data.</text>
</comment>
<dbReference type="EMBL" id="JAAWWP010000007">
    <property type="protein sequence ID" value="NKI42350.1"/>
    <property type="molecule type" value="Genomic_DNA"/>
</dbReference>
<evidence type="ECO:0000313" key="2">
    <source>
        <dbReference type="Proteomes" id="UP000772196"/>
    </source>
</evidence>
<name>A0ABX1H1Y3_9ACTN</name>
<evidence type="ECO:0008006" key="3">
    <source>
        <dbReference type="Google" id="ProtNLM"/>
    </source>
</evidence>
<evidence type="ECO:0000313" key="1">
    <source>
        <dbReference type="EMBL" id="NKI42350.1"/>
    </source>
</evidence>
<accession>A0ABX1H1Y3</accession>
<reference evidence="1 2" key="1">
    <citation type="submission" date="2020-04" db="EMBL/GenBank/DDBJ databases">
        <title>Phylogenetic Diversity and Antibacterial Activity against Ralstonia solanacearum of Endophytic Actinomycete Isolated from Moss.</title>
        <authorList>
            <person name="Zhuang X."/>
        </authorList>
    </citation>
    <scope>NUCLEOTIDE SEQUENCE [LARGE SCALE GENOMIC DNA]</scope>
    <source>
        <strain evidence="1 2">LD120</strain>
    </source>
</reference>
<keyword evidence="2" id="KW-1185">Reference proteome</keyword>
<dbReference type="Proteomes" id="UP000772196">
    <property type="component" value="Unassembled WGS sequence"/>
</dbReference>
<protein>
    <recommendedName>
        <fullName evidence="3">Secreted protein</fullName>
    </recommendedName>
</protein>